<dbReference type="GO" id="GO:0005737">
    <property type="term" value="C:cytoplasm"/>
    <property type="evidence" value="ECO:0007669"/>
    <property type="project" value="UniProtKB-SubCell"/>
</dbReference>
<evidence type="ECO:0000313" key="4">
    <source>
        <dbReference type="EMBL" id="AEQ16950.1"/>
    </source>
</evidence>
<accession>G5E172</accession>
<dbReference type="GO" id="GO:0031643">
    <property type="term" value="P:positive regulation of myelination"/>
    <property type="evidence" value="ECO:0007669"/>
    <property type="project" value="TreeGrafter"/>
</dbReference>
<dbReference type="PANTHER" id="PTHR12983:SF9">
    <property type="entry name" value="E3 UBIQUITIN-PROTEIN LIGASE RNF10"/>
    <property type="match status" value="1"/>
</dbReference>
<feature type="compositionally biased region" description="Basic residues" evidence="3">
    <location>
        <begin position="178"/>
        <end position="191"/>
    </location>
</feature>
<feature type="region of interest" description="Disordered" evidence="3">
    <location>
        <begin position="165"/>
        <end position="191"/>
    </location>
</feature>
<evidence type="ECO:0000256" key="3">
    <source>
        <dbReference type="SAM" id="MobiDB-lite"/>
    </source>
</evidence>
<evidence type="ECO:0000256" key="1">
    <source>
        <dbReference type="ARBA" id="ARBA00004496"/>
    </source>
</evidence>
<dbReference type="GO" id="GO:0000976">
    <property type="term" value="F:transcription cis-regulatory region binding"/>
    <property type="evidence" value="ECO:0007669"/>
    <property type="project" value="TreeGrafter"/>
</dbReference>
<evidence type="ECO:0000256" key="2">
    <source>
        <dbReference type="ARBA" id="ARBA00022490"/>
    </source>
</evidence>
<feature type="non-terminal residue" evidence="4">
    <location>
        <position position="1"/>
    </location>
</feature>
<comment type="subcellular location">
    <subcellularLocation>
        <location evidence="1">Cytoplasm</location>
    </subcellularLocation>
</comment>
<reference evidence="4" key="1">
    <citation type="submission" date="2011-09" db="EMBL/GenBank/DDBJ databases">
        <title>The odds of duplicate gene persistence after polyploidization.</title>
        <authorList>
            <person name="Chain F.J.J."/>
            <person name="Evans B.J."/>
            <person name="Dushoff J."/>
        </authorList>
    </citation>
    <scope>NUCLEOTIDE SEQUENCE</scope>
    <source>
        <tissue evidence="4">Liver</tissue>
    </source>
</reference>
<dbReference type="InterPro" id="IPR039739">
    <property type="entry name" value="MAG2/RNF10"/>
</dbReference>
<organism evidence="4">
    <name type="scientific">Pipa carvalhoi</name>
    <name type="common">Carvalho's Surinam toad</name>
    <dbReference type="NCBI Taxonomy" id="191480"/>
    <lineage>
        <taxon>Eukaryota</taxon>
        <taxon>Metazoa</taxon>
        <taxon>Chordata</taxon>
        <taxon>Craniata</taxon>
        <taxon>Vertebrata</taxon>
        <taxon>Euteleostomi</taxon>
        <taxon>Amphibia</taxon>
        <taxon>Batrachia</taxon>
        <taxon>Anura</taxon>
        <taxon>Pipoidea</taxon>
        <taxon>Pipidae</taxon>
        <taxon>Pipinae</taxon>
        <taxon>Pipa</taxon>
    </lineage>
</organism>
<feature type="compositionally biased region" description="Polar residues" evidence="3">
    <location>
        <begin position="1"/>
        <end position="11"/>
    </location>
</feature>
<feature type="region of interest" description="Disordered" evidence="3">
    <location>
        <begin position="1"/>
        <end position="44"/>
    </location>
</feature>
<feature type="non-terminal residue" evidence="4">
    <location>
        <position position="191"/>
    </location>
</feature>
<dbReference type="PANTHER" id="PTHR12983">
    <property type="entry name" value="RING FINGER 10 FAMILY MEMBER"/>
    <property type="match status" value="1"/>
</dbReference>
<name>G5E172_9PIPI</name>
<feature type="compositionally biased region" description="Polar residues" evidence="3">
    <location>
        <begin position="31"/>
        <end position="42"/>
    </location>
</feature>
<protein>
    <submittedName>
        <fullName evidence="4">Putative ring finger protein 10</fullName>
    </submittedName>
</protein>
<dbReference type="GO" id="GO:0045944">
    <property type="term" value="P:positive regulation of transcription by RNA polymerase II"/>
    <property type="evidence" value="ECO:0007669"/>
    <property type="project" value="TreeGrafter"/>
</dbReference>
<proteinExistence type="evidence at transcript level"/>
<dbReference type="AlphaFoldDB" id="G5E172"/>
<keyword evidence="2" id="KW-0963">Cytoplasm</keyword>
<dbReference type="EMBL" id="JP287136">
    <property type="protein sequence ID" value="AEQ16950.1"/>
    <property type="molecule type" value="mRNA"/>
</dbReference>
<sequence length="191" mass="21708">SEPKNGSSSKQRYNHKRENTFPKNEAIAGQSRRSGPQKSKTFNKVPPQRGGHYYYFYQAEDGQHVYLHPVNVRCLVHEYGSLEKCPEKITATVVEMDGFTMTEEVERRHRYLCHLPLTCEFGICEISLGPDVDSDGESDCSERVPVPSFQNSFSQAMEAAFLKLDTVPPTPPSVEKGGRRRKKHQKLLFST</sequence>